<protein>
    <submittedName>
        <fullName evidence="1">Uncharacterized protein</fullName>
    </submittedName>
</protein>
<proteinExistence type="predicted"/>
<dbReference type="EMBL" id="CP024964">
    <property type="protein sequence ID" value="ATZ17933.1"/>
    <property type="molecule type" value="Genomic_DNA"/>
</dbReference>
<dbReference type="KEGG" id="eml:EMELA_v1c03710"/>
<name>A0A2K8NZ66_9MOLU</name>
<gene>
    <name evidence="1" type="ORF">EMELA_v1c03710</name>
</gene>
<evidence type="ECO:0000313" key="2">
    <source>
        <dbReference type="Proteomes" id="UP000231896"/>
    </source>
</evidence>
<organism evidence="1 2">
    <name type="scientific">Mesoplasma melaleucae</name>
    <dbReference type="NCBI Taxonomy" id="81459"/>
    <lineage>
        <taxon>Bacteria</taxon>
        <taxon>Bacillati</taxon>
        <taxon>Mycoplasmatota</taxon>
        <taxon>Mollicutes</taxon>
        <taxon>Entomoplasmatales</taxon>
        <taxon>Entomoplasmataceae</taxon>
        <taxon>Mesoplasma</taxon>
    </lineage>
</organism>
<evidence type="ECO:0000313" key="1">
    <source>
        <dbReference type="EMBL" id="ATZ17933.1"/>
    </source>
</evidence>
<keyword evidence="2" id="KW-1185">Reference proteome</keyword>
<sequence>MATRILYIINESKDENITTYEIEEESFSDELFIGSTVSQDEILKIYVKGE</sequence>
<dbReference type="STRING" id="1408435.GCA_000685885_00772"/>
<dbReference type="Proteomes" id="UP000231896">
    <property type="component" value="Chromosome"/>
</dbReference>
<reference evidence="1 2" key="1">
    <citation type="submission" date="2017-11" db="EMBL/GenBank/DDBJ databases">
        <title>Genome sequence of Entomoplasma melaleucae M1 (ATCC 49191).</title>
        <authorList>
            <person name="Lo W.-S."/>
            <person name="Gasparich G.E."/>
            <person name="Kuo C.-H."/>
        </authorList>
    </citation>
    <scope>NUCLEOTIDE SEQUENCE [LARGE SCALE GENOMIC DNA]</scope>
    <source>
        <strain evidence="1 2">M1</strain>
    </source>
</reference>
<dbReference type="AlphaFoldDB" id="A0A2K8NZ66"/>
<dbReference type="RefSeq" id="WP_156932112.1">
    <property type="nucleotide sequence ID" value="NZ_CP024964.1"/>
</dbReference>
<accession>A0A2K8NZ66</accession>